<evidence type="ECO:0000313" key="5">
    <source>
        <dbReference type="EMBL" id="CAA7391096.1"/>
    </source>
</evidence>
<dbReference type="SUPFAM" id="SSF52499">
    <property type="entry name" value="Isochorismatase-like hydrolases"/>
    <property type="match status" value="1"/>
</dbReference>
<evidence type="ECO:0000313" key="4">
    <source>
        <dbReference type="EMBL" id="CAA2616049.1"/>
    </source>
</evidence>
<keyword evidence="6" id="KW-1185">Reference proteome</keyword>
<dbReference type="Proteomes" id="UP000663760">
    <property type="component" value="Chromosome 2"/>
</dbReference>
<name>A0A7I8ID48_SPIIN</name>
<evidence type="ECO:0000313" key="6">
    <source>
        <dbReference type="Proteomes" id="UP000663760"/>
    </source>
</evidence>
<sequence length="201" mass="22154">MTAAAVPPSYAKYEVRRRNPNPASAALLVIDMQKHFTSIAKPILSTLNATVDLCRSQGIPIFFTRHRHESPADYGMLGEWWDGDLIMEGTSDAELLPGLHRQEADAVVEKSTYSAFRGTGLEEVLREKGVEEVIVTGVMTNLCCETTAREAFIKGFRVFFSTDATGTANEELHEAALKNMAYGFAYLVNRERLETAFAGGT</sequence>
<dbReference type="InterPro" id="IPR050272">
    <property type="entry name" value="Isochorismatase-like_hydrls"/>
</dbReference>
<keyword evidence="2" id="KW-0378">Hydrolase</keyword>
<dbReference type="OrthoDB" id="167809at2759"/>
<dbReference type="Gene3D" id="3.40.50.850">
    <property type="entry name" value="Isochorismatase-like"/>
    <property type="match status" value="1"/>
</dbReference>
<dbReference type="GO" id="GO:0016787">
    <property type="term" value="F:hydrolase activity"/>
    <property type="evidence" value="ECO:0007669"/>
    <property type="project" value="UniProtKB-KW"/>
</dbReference>
<dbReference type="CDD" id="cd00431">
    <property type="entry name" value="cysteine_hydrolases"/>
    <property type="match status" value="1"/>
</dbReference>
<protein>
    <recommendedName>
        <fullName evidence="3">Isochorismatase-like domain-containing protein</fullName>
    </recommendedName>
</protein>
<dbReference type="EMBL" id="LR746265">
    <property type="protein sequence ID" value="CAA7391096.1"/>
    <property type="molecule type" value="Genomic_DNA"/>
</dbReference>
<dbReference type="InterPro" id="IPR036380">
    <property type="entry name" value="Isochorismatase-like_sf"/>
</dbReference>
<evidence type="ECO:0000256" key="2">
    <source>
        <dbReference type="ARBA" id="ARBA00022801"/>
    </source>
</evidence>
<comment type="similarity">
    <text evidence="1">Belongs to the isochorismatase family.</text>
</comment>
<gene>
    <name evidence="4" type="ORF">SI7747_02002287</name>
    <name evidence="5" type="ORF">SI8410_02002468</name>
</gene>
<organism evidence="4">
    <name type="scientific">Spirodela intermedia</name>
    <name type="common">Intermediate duckweed</name>
    <dbReference type="NCBI Taxonomy" id="51605"/>
    <lineage>
        <taxon>Eukaryota</taxon>
        <taxon>Viridiplantae</taxon>
        <taxon>Streptophyta</taxon>
        <taxon>Embryophyta</taxon>
        <taxon>Tracheophyta</taxon>
        <taxon>Spermatophyta</taxon>
        <taxon>Magnoliopsida</taxon>
        <taxon>Liliopsida</taxon>
        <taxon>Araceae</taxon>
        <taxon>Lemnoideae</taxon>
        <taxon>Spirodela</taxon>
    </lineage>
</organism>
<dbReference type="PANTHER" id="PTHR43540:SF6">
    <property type="entry name" value="ISOCHORISMATASE-LIKE DOMAIN-CONTAINING PROTEIN"/>
    <property type="match status" value="1"/>
</dbReference>
<dbReference type="PANTHER" id="PTHR43540">
    <property type="entry name" value="PEROXYUREIDOACRYLATE/UREIDOACRYLATE AMIDOHYDROLASE-RELATED"/>
    <property type="match status" value="1"/>
</dbReference>
<proteinExistence type="inferred from homology"/>
<dbReference type="EMBL" id="LR743589">
    <property type="protein sequence ID" value="CAA2616049.1"/>
    <property type="molecule type" value="Genomic_DNA"/>
</dbReference>
<dbReference type="Pfam" id="PF00857">
    <property type="entry name" value="Isochorismatase"/>
    <property type="match status" value="1"/>
</dbReference>
<evidence type="ECO:0000256" key="1">
    <source>
        <dbReference type="ARBA" id="ARBA00006336"/>
    </source>
</evidence>
<dbReference type="InterPro" id="IPR000868">
    <property type="entry name" value="Isochorismatase-like_dom"/>
</dbReference>
<dbReference type="AlphaFoldDB" id="A0A7I8ID48"/>
<accession>A0A7I8ID48</accession>
<feature type="domain" description="Isochorismatase-like" evidence="3">
    <location>
        <begin position="25"/>
        <end position="190"/>
    </location>
</feature>
<reference evidence="4" key="1">
    <citation type="submission" date="2019-12" db="EMBL/GenBank/DDBJ databases">
        <authorList>
            <person name="Scholz U."/>
            <person name="Mascher M."/>
            <person name="Fiebig A."/>
        </authorList>
    </citation>
    <scope>NUCLEOTIDE SEQUENCE</scope>
</reference>
<evidence type="ECO:0000259" key="3">
    <source>
        <dbReference type="Pfam" id="PF00857"/>
    </source>
</evidence>